<protein>
    <submittedName>
        <fullName evidence="2">Type I-E CRISPR-associated protein Cas6/Cse3/CasE</fullName>
    </submittedName>
</protein>
<dbReference type="SUPFAM" id="SSF117987">
    <property type="entry name" value="CRISPR-associated protein"/>
    <property type="match status" value="1"/>
</dbReference>
<feature type="region of interest" description="Disordered" evidence="1">
    <location>
        <begin position="109"/>
        <end position="131"/>
    </location>
</feature>
<gene>
    <name evidence="2" type="primary">cas6e</name>
    <name evidence="2" type="ORF">ACFPH6_25010</name>
</gene>
<proteinExistence type="predicted"/>
<dbReference type="EMBL" id="JBHSFG010000044">
    <property type="protein sequence ID" value="MFC4467750.1"/>
    <property type="molecule type" value="Genomic_DNA"/>
</dbReference>
<comment type="caution">
    <text evidence="2">The sequence shown here is derived from an EMBL/GenBank/DDBJ whole genome shotgun (WGS) entry which is preliminary data.</text>
</comment>
<organism evidence="2 3">
    <name type="scientific">Streptomyces xiangluensis</name>
    <dbReference type="NCBI Taxonomy" id="2665720"/>
    <lineage>
        <taxon>Bacteria</taxon>
        <taxon>Bacillati</taxon>
        <taxon>Actinomycetota</taxon>
        <taxon>Actinomycetes</taxon>
        <taxon>Kitasatosporales</taxon>
        <taxon>Streptomycetaceae</taxon>
        <taxon>Streptomyces</taxon>
    </lineage>
</organism>
<dbReference type="Gene3D" id="3.30.70.1210">
    <property type="entry name" value="Crispr-associated protein, domain 2"/>
    <property type="match status" value="1"/>
</dbReference>
<dbReference type="RefSeq" id="WP_386345270.1">
    <property type="nucleotide sequence ID" value="NZ_JBHSFG010000044.1"/>
</dbReference>
<dbReference type="SMART" id="SM01101">
    <property type="entry name" value="CRISPR_assoc"/>
    <property type="match status" value="1"/>
</dbReference>
<name>A0ABV8YUD9_9ACTN</name>
<accession>A0ABV8YUD9</accession>
<dbReference type="Gene3D" id="3.30.70.1200">
    <property type="entry name" value="Crispr-associated protein, domain 1"/>
    <property type="match status" value="1"/>
</dbReference>
<evidence type="ECO:0000313" key="2">
    <source>
        <dbReference type="EMBL" id="MFC4467750.1"/>
    </source>
</evidence>
<reference evidence="3" key="1">
    <citation type="journal article" date="2019" name="Int. J. Syst. Evol. Microbiol.">
        <title>The Global Catalogue of Microorganisms (GCM) 10K type strain sequencing project: providing services to taxonomists for standard genome sequencing and annotation.</title>
        <authorList>
            <consortium name="The Broad Institute Genomics Platform"/>
            <consortium name="The Broad Institute Genome Sequencing Center for Infectious Disease"/>
            <person name="Wu L."/>
            <person name="Ma J."/>
        </authorList>
    </citation>
    <scope>NUCLEOTIDE SEQUENCE [LARGE SCALE GENOMIC DNA]</scope>
    <source>
        <strain evidence="3">DT43</strain>
    </source>
</reference>
<evidence type="ECO:0000256" key="1">
    <source>
        <dbReference type="SAM" id="MobiDB-lite"/>
    </source>
</evidence>
<dbReference type="Pfam" id="PF08798">
    <property type="entry name" value="CRISPR_assoc"/>
    <property type="match status" value="1"/>
</dbReference>
<dbReference type="Proteomes" id="UP001596012">
    <property type="component" value="Unassembled WGS sequence"/>
</dbReference>
<sequence>MLTLDVRHPYTARALIDAQHMHRSVMSGFYNWVEDGVSDARAQMGVLSTWSVDLKAGVLVLVVQARVPADWSRIPADAMKDKPRTLAVDRTINVGDTLSFRTVVNPTRAISPGKDASSSRIRGKRVAQTTPHHAKEWFIRRLQPAREPNTARGGVTCIGATADTDALSVRMLGSLKSTARTGLVVARAEIKGQLTVTDPQLLVRSLTEGIGRARAYGCGLILVR</sequence>
<dbReference type="InterPro" id="IPR010179">
    <property type="entry name" value="CRISPR-assoc_prot_Cse3"/>
</dbReference>
<evidence type="ECO:0000313" key="3">
    <source>
        <dbReference type="Proteomes" id="UP001596012"/>
    </source>
</evidence>
<dbReference type="NCBIfam" id="TIGR01907">
    <property type="entry name" value="casE_Cse3"/>
    <property type="match status" value="1"/>
</dbReference>
<keyword evidence="3" id="KW-1185">Reference proteome</keyword>